<keyword evidence="5" id="KW-1185">Reference proteome</keyword>
<evidence type="ECO:0000313" key="4">
    <source>
        <dbReference type="EMBL" id="PYI11749.1"/>
    </source>
</evidence>
<keyword evidence="3" id="KW-0732">Signal</keyword>
<evidence type="ECO:0000256" key="1">
    <source>
        <dbReference type="SAM" id="MobiDB-lite"/>
    </source>
</evidence>
<feature type="region of interest" description="Disordered" evidence="1">
    <location>
        <begin position="194"/>
        <end position="233"/>
    </location>
</feature>
<dbReference type="STRING" id="1448318.A0A319F6W2"/>
<reference evidence="4 5" key="1">
    <citation type="submission" date="2018-02" db="EMBL/GenBank/DDBJ databases">
        <title>The genomes of Aspergillus section Nigri reveals drivers in fungal speciation.</title>
        <authorList>
            <consortium name="DOE Joint Genome Institute"/>
            <person name="Vesth T.C."/>
            <person name="Nybo J."/>
            <person name="Theobald S."/>
            <person name="Brandl J."/>
            <person name="Frisvad J.C."/>
            <person name="Nielsen K.F."/>
            <person name="Lyhne E.K."/>
            <person name="Kogle M.E."/>
            <person name="Kuo A."/>
            <person name="Riley R."/>
            <person name="Clum A."/>
            <person name="Nolan M."/>
            <person name="Lipzen A."/>
            <person name="Salamov A."/>
            <person name="Henrissat B."/>
            <person name="Wiebenga A."/>
            <person name="De vries R.P."/>
            <person name="Grigoriev I.V."/>
            <person name="Mortensen U.H."/>
            <person name="Andersen M.R."/>
            <person name="Baker S.E."/>
        </authorList>
    </citation>
    <scope>NUCLEOTIDE SEQUENCE [LARGE SCALE GENOMIC DNA]</scope>
    <source>
        <strain evidence="4 5">CBS 121057</strain>
    </source>
</reference>
<feature type="transmembrane region" description="Helical" evidence="2">
    <location>
        <begin position="255"/>
        <end position="281"/>
    </location>
</feature>
<sequence length="328" mass="36502">MLFRLALCISTAAAAALPAAQLHVTADSHQINLPAVPCAFSDSSCSEALDPISHLTIDFSTQNGSLLANKQSIFPASVPMQFTAHRKWDSFAQPVEVAYSLDVRPLPVRPGADLGEIYYMKLRLFDQHGRPATQNTVAISLLSDARGNLQLAMIDPNGSREYGHGNRLWQMKAWKHQLESYYDTAKEAVKNCIKPGHSKPEEHEHSHEHEHKQPHEDSHDHRHPSTKYPPVSKTGQSGFFWGGREQSIMKIARPVILPALMGILAGGVACITGFLVGRLIISIYLCAVRRHEREIPIIQIEDGEPISEKDALLEHYSDQEPDARQSFQ</sequence>
<dbReference type="Proteomes" id="UP000248423">
    <property type="component" value="Unassembled WGS sequence"/>
</dbReference>
<organism evidence="4 5">
    <name type="scientific">Aspergillus sclerotiicarbonarius (strain CBS 121057 / IBT 28362)</name>
    <dbReference type="NCBI Taxonomy" id="1448318"/>
    <lineage>
        <taxon>Eukaryota</taxon>
        <taxon>Fungi</taxon>
        <taxon>Dikarya</taxon>
        <taxon>Ascomycota</taxon>
        <taxon>Pezizomycotina</taxon>
        <taxon>Eurotiomycetes</taxon>
        <taxon>Eurotiomycetidae</taxon>
        <taxon>Eurotiales</taxon>
        <taxon>Aspergillaceae</taxon>
        <taxon>Aspergillus</taxon>
        <taxon>Aspergillus subgen. Circumdati</taxon>
    </lineage>
</organism>
<keyword evidence="2" id="KW-0472">Membrane</keyword>
<proteinExistence type="predicted"/>
<dbReference type="OrthoDB" id="4367799at2759"/>
<evidence type="ECO:0000256" key="3">
    <source>
        <dbReference type="SAM" id="SignalP"/>
    </source>
</evidence>
<dbReference type="PANTHER" id="PTHR40622:SF1">
    <property type="match status" value="1"/>
</dbReference>
<feature type="compositionally biased region" description="Basic and acidic residues" evidence="1">
    <location>
        <begin position="198"/>
        <end position="220"/>
    </location>
</feature>
<evidence type="ECO:0000256" key="2">
    <source>
        <dbReference type="SAM" id="Phobius"/>
    </source>
</evidence>
<dbReference type="VEuPathDB" id="FungiDB:BO78DRAFT_393094"/>
<dbReference type="EMBL" id="KZ826317">
    <property type="protein sequence ID" value="PYI11749.1"/>
    <property type="molecule type" value="Genomic_DNA"/>
</dbReference>
<feature type="region of interest" description="Disordered" evidence="1">
    <location>
        <begin position="309"/>
        <end position="328"/>
    </location>
</feature>
<evidence type="ECO:0000313" key="5">
    <source>
        <dbReference type="Proteomes" id="UP000248423"/>
    </source>
</evidence>
<name>A0A319F6W2_ASPSB</name>
<gene>
    <name evidence="4" type="ORF">BO78DRAFT_393094</name>
</gene>
<keyword evidence="2" id="KW-0812">Transmembrane</keyword>
<dbReference type="PANTHER" id="PTHR40622">
    <property type="match status" value="1"/>
</dbReference>
<protein>
    <submittedName>
        <fullName evidence="4">Uncharacterized protein</fullName>
    </submittedName>
</protein>
<feature type="chain" id="PRO_5016256443" evidence="3">
    <location>
        <begin position="17"/>
        <end position="328"/>
    </location>
</feature>
<dbReference type="AlphaFoldDB" id="A0A319F6W2"/>
<feature type="signal peptide" evidence="3">
    <location>
        <begin position="1"/>
        <end position="16"/>
    </location>
</feature>
<keyword evidence="2" id="KW-1133">Transmembrane helix</keyword>
<accession>A0A319F6W2</accession>